<evidence type="ECO:0000313" key="3">
    <source>
        <dbReference type="Proteomes" id="UP000000304"/>
    </source>
</evidence>
<feature type="compositionally biased region" description="Basic residues" evidence="1">
    <location>
        <begin position="85"/>
        <end position="94"/>
    </location>
</feature>
<gene>
    <name evidence="2" type="primary">Dsim\GD12895</name>
    <name evidence="2" type="ORF">Dsim_GD12895</name>
</gene>
<dbReference type="EMBL" id="CM000363">
    <property type="protein sequence ID" value="EDX09906.1"/>
    <property type="molecule type" value="Genomic_DNA"/>
</dbReference>
<feature type="region of interest" description="Disordered" evidence="1">
    <location>
        <begin position="16"/>
        <end position="107"/>
    </location>
</feature>
<dbReference type="Bgee" id="FBgn0184621">
    <property type="expression patterns" value="Expressed in adult organism and 3 other cell types or tissues"/>
</dbReference>
<sequence length="206" mass="21829">MDECDNPVVVSLGKLTSQQLNEGVAEPSAENSDQEQALCDYKEPNIDDKEALLEQDLHKSSVEEDAANDAEVEAVIMGQAESKKQGSKSGRRQHNGNGNSNGNPTEAMEQNQTVHTKGTAMSFGFRKKLNGTPKKFKKLLEGGDKSATRTDTKDDNGNAAVPIHFEKVGAAAVQKAGTLATGAAGGRFGYRGGGATPLLCRLHCAQ</sequence>
<dbReference type="OrthoDB" id="10046062at2759"/>
<dbReference type="AlphaFoldDB" id="B4QNN9"/>
<keyword evidence="3" id="KW-1185">Reference proteome</keyword>
<accession>B4QNN9</accession>
<dbReference type="HOGENOM" id="CLU_1333193_0_0_1"/>
<feature type="compositionally biased region" description="Polar residues" evidence="1">
    <location>
        <begin position="95"/>
        <end position="107"/>
    </location>
</feature>
<proteinExistence type="predicted"/>
<dbReference type="Proteomes" id="UP000000304">
    <property type="component" value="Chromosome 3L"/>
</dbReference>
<reference evidence="2 3" key="1">
    <citation type="journal article" date="2007" name="Nature">
        <title>Evolution of genes and genomes on the Drosophila phylogeny.</title>
        <authorList>
            <consortium name="Drosophila 12 Genomes Consortium"/>
            <person name="Clark A.G."/>
            <person name="Eisen M.B."/>
            <person name="Smith D.R."/>
            <person name="Bergman C.M."/>
            <person name="Oliver B."/>
            <person name="Markow T.A."/>
            <person name="Kaufman T.C."/>
            <person name="Kellis M."/>
            <person name="Gelbart W."/>
            <person name="Iyer V.N."/>
            <person name="Pollard D.A."/>
            <person name="Sackton T.B."/>
            <person name="Larracuente A.M."/>
            <person name="Singh N.D."/>
            <person name="Abad J.P."/>
            <person name="Abt D.N."/>
            <person name="Adryan B."/>
            <person name="Aguade M."/>
            <person name="Akashi H."/>
            <person name="Anderson W.W."/>
            <person name="Aquadro C.F."/>
            <person name="Ardell D.H."/>
            <person name="Arguello R."/>
            <person name="Artieri C.G."/>
            <person name="Barbash D.A."/>
            <person name="Barker D."/>
            <person name="Barsanti P."/>
            <person name="Batterham P."/>
            <person name="Batzoglou S."/>
            <person name="Begun D."/>
            <person name="Bhutkar A."/>
            <person name="Blanco E."/>
            <person name="Bosak S.A."/>
            <person name="Bradley R.K."/>
            <person name="Brand A.D."/>
            <person name="Brent M.R."/>
            <person name="Brooks A.N."/>
            <person name="Brown R.H."/>
            <person name="Butlin R.K."/>
            <person name="Caggese C."/>
            <person name="Calvi B.R."/>
            <person name="Bernardo de Carvalho A."/>
            <person name="Caspi A."/>
            <person name="Castrezana S."/>
            <person name="Celniker S.E."/>
            <person name="Chang J.L."/>
            <person name="Chapple C."/>
            <person name="Chatterji S."/>
            <person name="Chinwalla A."/>
            <person name="Civetta A."/>
            <person name="Clifton S.W."/>
            <person name="Comeron J.M."/>
            <person name="Costello J.C."/>
            <person name="Coyne J.A."/>
            <person name="Daub J."/>
            <person name="David R.G."/>
            <person name="Delcher A.L."/>
            <person name="Delehaunty K."/>
            <person name="Do C.B."/>
            <person name="Ebling H."/>
            <person name="Edwards K."/>
            <person name="Eickbush T."/>
            <person name="Evans J.D."/>
            <person name="Filipski A."/>
            <person name="Findeiss S."/>
            <person name="Freyhult E."/>
            <person name="Fulton L."/>
            <person name="Fulton R."/>
            <person name="Garcia A.C."/>
            <person name="Gardiner A."/>
            <person name="Garfield D.A."/>
            <person name="Garvin B.E."/>
            <person name="Gibson G."/>
            <person name="Gilbert D."/>
            <person name="Gnerre S."/>
            <person name="Godfrey J."/>
            <person name="Good R."/>
            <person name="Gotea V."/>
            <person name="Gravely B."/>
            <person name="Greenberg A.J."/>
            <person name="Griffiths-Jones S."/>
            <person name="Gross S."/>
            <person name="Guigo R."/>
            <person name="Gustafson E.A."/>
            <person name="Haerty W."/>
            <person name="Hahn M.W."/>
            <person name="Halligan D.L."/>
            <person name="Halpern A.L."/>
            <person name="Halter G.M."/>
            <person name="Han M.V."/>
            <person name="Heger A."/>
            <person name="Hillier L."/>
            <person name="Hinrichs A.S."/>
            <person name="Holmes I."/>
            <person name="Hoskins R.A."/>
            <person name="Hubisz M.J."/>
            <person name="Hultmark D."/>
            <person name="Huntley M.A."/>
            <person name="Jaffe D.B."/>
            <person name="Jagadeeshan S."/>
            <person name="Jeck W.R."/>
            <person name="Johnson J."/>
            <person name="Jones C.D."/>
            <person name="Jordan W.C."/>
            <person name="Karpen G.H."/>
            <person name="Kataoka E."/>
            <person name="Keightley P.D."/>
            <person name="Kheradpour P."/>
            <person name="Kirkness E.F."/>
            <person name="Koerich L.B."/>
            <person name="Kristiansen K."/>
            <person name="Kudrna D."/>
            <person name="Kulathinal R.J."/>
            <person name="Kumar S."/>
            <person name="Kwok R."/>
            <person name="Lander E."/>
            <person name="Langley C.H."/>
            <person name="Lapoint R."/>
            <person name="Lazzaro B.P."/>
            <person name="Lee S.J."/>
            <person name="Levesque L."/>
            <person name="Li R."/>
            <person name="Lin C.F."/>
            <person name="Lin M.F."/>
            <person name="Lindblad-Toh K."/>
            <person name="Llopart A."/>
            <person name="Long M."/>
            <person name="Low L."/>
            <person name="Lozovsky E."/>
            <person name="Lu J."/>
            <person name="Luo M."/>
            <person name="Machado C.A."/>
            <person name="Makalowski W."/>
            <person name="Marzo M."/>
            <person name="Matsuda M."/>
            <person name="Matzkin L."/>
            <person name="McAllister B."/>
            <person name="McBride C.S."/>
            <person name="McKernan B."/>
            <person name="McKernan K."/>
            <person name="Mendez-Lago M."/>
            <person name="Minx P."/>
            <person name="Mollenhauer M.U."/>
            <person name="Montooth K."/>
            <person name="Mount S.M."/>
            <person name="Mu X."/>
            <person name="Myers E."/>
            <person name="Negre B."/>
            <person name="Newfeld S."/>
            <person name="Nielsen R."/>
            <person name="Noor M.A."/>
            <person name="O'Grady P."/>
            <person name="Pachter L."/>
            <person name="Papaceit M."/>
            <person name="Parisi M.J."/>
            <person name="Parisi M."/>
            <person name="Parts L."/>
            <person name="Pedersen J.S."/>
            <person name="Pesole G."/>
            <person name="Phillippy A.M."/>
            <person name="Ponting C.P."/>
            <person name="Pop M."/>
            <person name="Porcelli D."/>
            <person name="Powell J.R."/>
            <person name="Prohaska S."/>
            <person name="Pruitt K."/>
            <person name="Puig M."/>
            <person name="Quesneville H."/>
            <person name="Ram K.R."/>
            <person name="Rand D."/>
            <person name="Rasmussen M.D."/>
            <person name="Reed L.K."/>
            <person name="Reenan R."/>
            <person name="Reily A."/>
            <person name="Remington K.A."/>
            <person name="Rieger T.T."/>
            <person name="Ritchie M.G."/>
            <person name="Robin C."/>
            <person name="Rogers Y.H."/>
            <person name="Rohde C."/>
            <person name="Rozas J."/>
            <person name="Rubenfield M.J."/>
            <person name="Ruiz A."/>
            <person name="Russo S."/>
            <person name="Salzberg S.L."/>
            <person name="Sanchez-Gracia A."/>
            <person name="Saranga D.J."/>
            <person name="Sato H."/>
            <person name="Schaeffer S.W."/>
            <person name="Schatz M.C."/>
            <person name="Schlenke T."/>
            <person name="Schwartz R."/>
            <person name="Segarra C."/>
            <person name="Singh R.S."/>
            <person name="Sirot L."/>
            <person name="Sirota M."/>
            <person name="Sisneros N.B."/>
            <person name="Smith C.D."/>
            <person name="Smith T.F."/>
            <person name="Spieth J."/>
            <person name="Stage D.E."/>
            <person name="Stark A."/>
            <person name="Stephan W."/>
            <person name="Strausberg R.L."/>
            <person name="Strempel S."/>
            <person name="Sturgill D."/>
            <person name="Sutton G."/>
            <person name="Sutton G.G."/>
            <person name="Tao W."/>
            <person name="Teichmann S."/>
            <person name="Tobari Y.N."/>
            <person name="Tomimura Y."/>
            <person name="Tsolas J.M."/>
            <person name="Valente V.L."/>
            <person name="Venter E."/>
            <person name="Venter J.C."/>
            <person name="Vicario S."/>
            <person name="Vieira F.G."/>
            <person name="Vilella A.J."/>
            <person name="Villasante A."/>
            <person name="Walenz B."/>
            <person name="Wang J."/>
            <person name="Wasserman M."/>
            <person name="Watts T."/>
            <person name="Wilson D."/>
            <person name="Wilson R.K."/>
            <person name="Wing R.A."/>
            <person name="Wolfner M.F."/>
            <person name="Wong A."/>
            <person name="Wong G.K."/>
            <person name="Wu C.I."/>
            <person name="Wu G."/>
            <person name="Yamamoto D."/>
            <person name="Yang H.P."/>
            <person name="Yang S.P."/>
            <person name="Yorke J.A."/>
            <person name="Yoshida K."/>
            <person name="Zdobnov E."/>
            <person name="Zhang P."/>
            <person name="Zhang Y."/>
            <person name="Zimin A.V."/>
            <person name="Baldwin J."/>
            <person name="Abdouelleil A."/>
            <person name="Abdulkadir J."/>
            <person name="Abebe A."/>
            <person name="Abera B."/>
            <person name="Abreu J."/>
            <person name="Acer S.C."/>
            <person name="Aftuck L."/>
            <person name="Alexander A."/>
            <person name="An P."/>
            <person name="Anderson E."/>
            <person name="Anderson S."/>
            <person name="Arachi H."/>
            <person name="Azer M."/>
            <person name="Bachantsang P."/>
            <person name="Barry A."/>
            <person name="Bayul T."/>
            <person name="Berlin A."/>
            <person name="Bessette D."/>
            <person name="Bloom T."/>
            <person name="Blye J."/>
            <person name="Boguslavskiy L."/>
            <person name="Bonnet C."/>
            <person name="Boukhgalter B."/>
            <person name="Bourzgui I."/>
            <person name="Brown A."/>
            <person name="Cahill P."/>
            <person name="Channer S."/>
            <person name="Cheshatsang Y."/>
            <person name="Chuda L."/>
            <person name="Citroen M."/>
            <person name="Collymore A."/>
            <person name="Cooke P."/>
            <person name="Costello M."/>
            <person name="D'Aco K."/>
            <person name="Daza R."/>
            <person name="De Haan G."/>
            <person name="DeGray S."/>
            <person name="DeMaso C."/>
            <person name="Dhargay N."/>
            <person name="Dooley K."/>
            <person name="Dooley E."/>
            <person name="Doricent M."/>
            <person name="Dorje P."/>
            <person name="Dorjee K."/>
            <person name="Dupes A."/>
            <person name="Elong R."/>
            <person name="Falk J."/>
            <person name="Farina A."/>
            <person name="Faro S."/>
            <person name="Ferguson D."/>
            <person name="Fisher S."/>
            <person name="Foley C.D."/>
            <person name="Franke A."/>
            <person name="Friedrich D."/>
            <person name="Gadbois L."/>
            <person name="Gearin G."/>
            <person name="Gearin C.R."/>
            <person name="Giannoukos G."/>
            <person name="Goode T."/>
            <person name="Graham J."/>
            <person name="Grandbois E."/>
            <person name="Grewal S."/>
            <person name="Gyaltsen K."/>
            <person name="Hafez N."/>
            <person name="Hagos B."/>
            <person name="Hall J."/>
            <person name="Henson C."/>
            <person name="Hollinger A."/>
            <person name="Honan T."/>
            <person name="Huard M.D."/>
            <person name="Hughes L."/>
            <person name="Hurhula B."/>
            <person name="Husby M.E."/>
            <person name="Kamat A."/>
            <person name="Kanga B."/>
            <person name="Kashin S."/>
            <person name="Khazanovich D."/>
            <person name="Kisner P."/>
            <person name="Lance K."/>
            <person name="Lara M."/>
            <person name="Lee W."/>
            <person name="Lennon N."/>
            <person name="Letendre F."/>
            <person name="LeVine R."/>
            <person name="Lipovsky A."/>
            <person name="Liu X."/>
            <person name="Liu J."/>
            <person name="Liu S."/>
            <person name="Lokyitsang T."/>
            <person name="Lokyitsang Y."/>
            <person name="Lubonja R."/>
            <person name="Lui A."/>
            <person name="MacDonald P."/>
            <person name="Magnisalis V."/>
            <person name="Maru K."/>
            <person name="Matthews C."/>
            <person name="McCusker W."/>
            <person name="McDonough S."/>
            <person name="Mehta T."/>
            <person name="Meldrim J."/>
            <person name="Meneus L."/>
            <person name="Mihai O."/>
            <person name="Mihalev A."/>
            <person name="Mihova T."/>
            <person name="Mittelman R."/>
            <person name="Mlenga V."/>
            <person name="Montmayeur A."/>
            <person name="Mulrain L."/>
            <person name="Navidi A."/>
            <person name="Naylor J."/>
            <person name="Negash T."/>
            <person name="Nguyen T."/>
            <person name="Nguyen N."/>
            <person name="Nicol R."/>
            <person name="Norbu C."/>
            <person name="Norbu N."/>
            <person name="Novod N."/>
            <person name="O'Neill B."/>
            <person name="Osman S."/>
            <person name="Markiewicz E."/>
            <person name="Oyono O.L."/>
            <person name="Patti C."/>
            <person name="Phunkhang P."/>
            <person name="Pierre F."/>
            <person name="Priest M."/>
            <person name="Raghuraman S."/>
            <person name="Rege F."/>
            <person name="Reyes R."/>
            <person name="Rise C."/>
            <person name="Rogov P."/>
            <person name="Ross K."/>
            <person name="Ryan E."/>
            <person name="Settipalli S."/>
            <person name="Shea T."/>
            <person name="Sherpa N."/>
            <person name="Shi L."/>
            <person name="Shih D."/>
            <person name="Sparrow T."/>
            <person name="Spaulding J."/>
            <person name="Stalker J."/>
            <person name="Stange-Thomann N."/>
            <person name="Stavropoulos S."/>
            <person name="Stone C."/>
            <person name="Strader C."/>
            <person name="Tesfaye S."/>
            <person name="Thomson T."/>
            <person name="Thoulutsang Y."/>
            <person name="Thoulutsang D."/>
            <person name="Topham K."/>
            <person name="Topping I."/>
            <person name="Tsamla T."/>
            <person name="Vassiliev H."/>
            <person name="Vo A."/>
            <person name="Wangchuk T."/>
            <person name="Wangdi T."/>
            <person name="Weiand M."/>
            <person name="Wilkinson J."/>
            <person name="Wilson A."/>
            <person name="Yadav S."/>
            <person name="Young G."/>
            <person name="Yu Q."/>
            <person name="Zembek L."/>
            <person name="Zhong D."/>
            <person name="Zimmer A."/>
            <person name="Zwirko Z."/>
            <person name="Jaffe D.B."/>
            <person name="Alvarez P."/>
            <person name="Brockman W."/>
            <person name="Butler J."/>
            <person name="Chin C."/>
            <person name="Gnerre S."/>
            <person name="Grabherr M."/>
            <person name="Kleber M."/>
            <person name="Mauceli E."/>
            <person name="MacCallum I."/>
        </authorList>
    </citation>
    <scope>NUCLEOTIDE SEQUENCE [LARGE SCALE GENOMIC DNA]</scope>
    <source>
        <strain evidence="3">white501</strain>
    </source>
</reference>
<name>B4QNN9_DROSI</name>
<feature type="compositionally biased region" description="Acidic residues" evidence="1">
    <location>
        <begin position="63"/>
        <end position="72"/>
    </location>
</feature>
<evidence type="ECO:0000313" key="2">
    <source>
        <dbReference type="EMBL" id="EDX09906.1"/>
    </source>
</evidence>
<evidence type="ECO:0000256" key="1">
    <source>
        <dbReference type="SAM" id="MobiDB-lite"/>
    </source>
</evidence>
<feature type="compositionally biased region" description="Basic and acidic residues" evidence="1">
    <location>
        <begin position="40"/>
        <end position="62"/>
    </location>
</feature>
<organism evidence="2 3">
    <name type="scientific">Drosophila simulans</name>
    <name type="common">Fruit fly</name>
    <dbReference type="NCBI Taxonomy" id="7240"/>
    <lineage>
        <taxon>Eukaryota</taxon>
        <taxon>Metazoa</taxon>
        <taxon>Ecdysozoa</taxon>
        <taxon>Arthropoda</taxon>
        <taxon>Hexapoda</taxon>
        <taxon>Insecta</taxon>
        <taxon>Pterygota</taxon>
        <taxon>Neoptera</taxon>
        <taxon>Endopterygota</taxon>
        <taxon>Diptera</taxon>
        <taxon>Brachycera</taxon>
        <taxon>Muscomorpha</taxon>
        <taxon>Ephydroidea</taxon>
        <taxon>Drosophilidae</taxon>
        <taxon>Drosophila</taxon>
        <taxon>Sophophora</taxon>
    </lineage>
</organism>
<protein>
    <submittedName>
        <fullName evidence="2">GD12895</fullName>
    </submittedName>
</protein>